<dbReference type="Proteomes" id="UP000005206">
    <property type="component" value="Chromosome 16"/>
</dbReference>
<evidence type="ECO:0000256" key="3">
    <source>
        <dbReference type="ARBA" id="ARBA00023026"/>
    </source>
</evidence>
<evidence type="ECO:0000256" key="4">
    <source>
        <dbReference type="ARBA" id="ARBA00044955"/>
    </source>
</evidence>
<dbReference type="EMBL" id="GG698938">
    <property type="protein sequence ID" value="EEU35492.1"/>
    <property type="molecule type" value="Genomic_DNA"/>
</dbReference>
<name>C7ZKA6_FUSV7</name>
<keyword evidence="7" id="KW-1185">Reference proteome</keyword>
<dbReference type="PROSITE" id="PS51782">
    <property type="entry name" value="LYSM"/>
    <property type="match status" value="1"/>
</dbReference>
<accession>C7ZKA6</accession>
<dbReference type="KEGG" id="nhe:NECHADRAFT_55547"/>
<dbReference type="Gene3D" id="3.10.350.10">
    <property type="entry name" value="LysM domain"/>
    <property type="match status" value="1"/>
</dbReference>
<dbReference type="CDD" id="cd00118">
    <property type="entry name" value="LysM"/>
    <property type="match status" value="1"/>
</dbReference>
<dbReference type="GO" id="GO:0008061">
    <property type="term" value="F:chitin binding"/>
    <property type="evidence" value="ECO:0007669"/>
    <property type="project" value="UniProtKB-KW"/>
</dbReference>
<dbReference type="PANTHER" id="PTHR34997:SF2">
    <property type="entry name" value="LYSM DOMAIN-CONTAINING PROTEIN-RELATED"/>
    <property type="match status" value="1"/>
</dbReference>
<dbReference type="HOGENOM" id="CLU_1250734_0_0_1"/>
<dbReference type="OMA" id="WADANVC"/>
<dbReference type="PANTHER" id="PTHR34997">
    <property type="entry name" value="AM15"/>
    <property type="match status" value="1"/>
</dbReference>
<gene>
    <name evidence="6" type="ORF">NECHADRAFT_55547</name>
</gene>
<reference evidence="6 7" key="1">
    <citation type="journal article" date="2009" name="PLoS Genet.">
        <title>The genome of Nectria haematococca: contribution of supernumerary chromosomes to gene expansion.</title>
        <authorList>
            <person name="Coleman J.J."/>
            <person name="Rounsley S.D."/>
            <person name="Rodriguez-Carres M."/>
            <person name="Kuo A."/>
            <person name="Wasmann C.C."/>
            <person name="Grimwood J."/>
            <person name="Schmutz J."/>
            <person name="Taga M."/>
            <person name="White G.J."/>
            <person name="Zhou S."/>
            <person name="Schwartz D.C."/>
            <person name="Freitag M."/>
            <person name="Ma L.J."/>
            <person name="Danchin E.G."/>
            <person name="Henrissat B."/>
            <person name="Coutinho P.M."/>
            <person name="Nelson D.R."/>
            <person name="Straney D."/>
            <person name="Napoli C.A."/>
            <person name="Barker B.M."/>
            <person name="Gribskov M."/>
            <person name="Rep M."/>
            <person name="Kroken S."/>
            <person name="Molnar I."/>
            <person name="Rensing C."/>
            <person name="Kennell J.C."/>
            <person name="Zamora J."/>
            <person name="Farman M.L."/>
            <person name="Selker E.U."/>
            <person name="Salamov A."/>
            <person name="Shapiro H."/>
            <person name="Pangilinan J."/>
            <person name="Lindquist E."/>
            <person name="Lamers C."/>
            <person name="Grigoriev I.V."/>
            <person name="Geiser D.M."/>
            <person name="Covert S.F."/>
            <person name="Temporini E."/>
            <person name="Vanetten H.D."/>
        </authorList>
    </citation>
    <scope>NUCLEOTIDE SEQUENCE [LARGE SCALE GENOMIC DNA]</scope>
    <source>
        <strain evidence="7">ATCC MYA-4622 / CBS 123669 / FGSC 9596 / NRRL 45880 / 77-13-4</strain>
    </source>
</reference>
<dbReference type="AlphaFoldDB" id="C7ZKA6"/>
<keyword evidence="3" id="KW-0843">Virulence</keyword>
<evidence type="ECO:0000259" key="5">
    <source>
        <dbReference type="PROSITE" id="PS51782"/>
    </source>
</evidence>
<dbReference type="RefSeq" id="XP_003041205.1">
    <property type="nucleotide sequence ID" value="XM_003041159.1"/>
</dbReference>
<dbReference type="InterPro" id="IPR036779">
    <property type="entry name" value="LysM_dom_sf"/>
</dbReference>
<dbReference type="InterPro" id="IPR052210">
    <property type="entry name" value="LysM1-like"/>
</dbReference>
<keyword evidence="2" id="KW-0732">Signal</keyword>
<keyword evidence="1" id="KW-0147">Chitin-binding</keyword>
<dbReference type="STRING" id="660122.C7ZKA6"/>
<dbReference type="InParanoid" id="C7ZKA6"/>
<evidence type="ECO:0000313" key="6">
    <source>
        <dbReference type="EMBL" id="EEU35492.1"/>
    </source>
</evidence>
<dbReference type="eggNOG" id="ENOG502R6IU">
    <property type="taxonomic scope" value="Eukaryota"/>
</dbReference>
<sequence length="191" mass="21089">TTTTPQSTSTTTTVTNGIVTPSPTQGAIAKNCDKFHFVQKDETCKQLAARYGISVQQFYEWNPSVGANCETLWLANACVHTIGYVYPVTANCYTTNDNLLWGDNRPAAVTSVGYWCDGNSDKDGVGAYTPNQVKTGCYNAPFGNIKIGFWLRNEFGIDMSLSRDKCNQLVKMAVERCDRGGYLSLESWFVM</sequence>
<evidence type="ECO:0000256" key="2">
    <source>
        <dbReference type="ARBA" id="ARBA00022729"/>
    </source>
</evidence>
<proteinExistence type="inferred from homology"/>
<protein>
    <recommendedName>
        <fullName evidence="5">LysM domain-containing protein</fullName>
    </recommendedName>
</protein>
<comment type="similarity">
    <text evidence="4">Belongs to the secreted LysM effector family.</text>
</comment>
<evidence type="ECO:0000313" key="7">
    <source>
        <dbReference type="Proteomes" id="UP000005206"/>
    </source>
</evidence>
<dbReference type="Pfam" id="PF01476">
    <property type="entry name" value="LysM"/>
    <property type="match status" value="1"/>
</dbReference>
<feature type="domain" description="LysM" evidence="5">
    <location>
        <begin position="34"/>
        <end position="80"/>
    </location>
</feature>
<evidence type="ECO:0000256" key="1">
    <source>
        <dbReference type="ARBA" id="ARBA00022669"/>
    </source>
</evidence>
<organism evidence="6 7">
    <name type="scientific">Fusarium vanettenii (strain ATCC MYA-4622 / CBS 123669 / FGSC 9596 / NRRL 45880 / 77-13-4)</name>
    <name type="common">Fusarium solani subsp. pisi</name>
    <dbReference type="NCBI Taxonomy" id="660122"/>
    <lineage>
        <taxon>Eukaryota</taxon>
        <taxon>Fungi</taxon>
        <taxon>Dikarya</taxon>
        <taxon>Ascomycota</taxon>
        <taxon>Pezizomycotina</taxon>
        <taxon>Sordariomycetes</taxon>
        <taxon>Hypocreomycetidae</taxon>
        <taxon>Hypocreales</taxon>
        <taxon>Nectriaceae</taxon>
        <taxon>Fusarium</taxon>
        <taxon>Fusarium solani species complex</taxon>
        <taxon>Fusarium vanettenii</taxon>
    </lineage>
</organism>
<dbReference type="InterPro" id="IPR018392">
    <property type="entry name" value="LysM"/>
</dbReference>
<dbReference type="VEuPathDB" id="FungiDB:NECHADRAFT_55547"/>
<dbReference type="GeneID" id="9675960"/>
<feature type="non-terminal residue" evidence="6">
    <location>
        <position position="1"/>
    </location>
</feature>
<dbReference type="OrthoDB" id="2281372at2759"/>
<dbReference type="SUPFAM" id="SSF54106">
    <property type="entry name" value="LysM domain"/>
    <property type="match status" value="1"/>
</dbReference>